<accession>A0A7M7QM81</accession>
<organism evidence="2 3">
    <name type="scientific">Nasonia vitripennis</name>
    <name type="common">Parasitic wasp</name>
    <dbReference type="NCBI Taxonomy" id="7425"/>
    <lineage>
        <taxon>Eukaryota</taxon>
        <taxon>Metazoa</taxon>
        <taxon>Ecdysozoa</taxon>
        <taxon>Arthropoda</taxon>
        <taxon>Hexapoda</taxon>
        <taxon>Insecta</taxon>
        <taxon>Pterygota</taxon>
        <taxon>Neoptera</taxon>
        <taxon>Endopterygota</taxon>
        <taxon>Hymenoptera</taxon>
        <taxon>Apocrita</taxon>
        <taxon>Proctotrupomorpha</taxon>
        <taxon>Chalcidoidea</taxon>
        <taxon>Pteromalidae</taxon>
        <taxon>Pteromalinae</taxon>
        <taxon>Nasonia</taxon>
    </lineage>
</organism>
<evidence type="ECO:0000313" key="3">
    <source>
        <dbReference type="Proteomes" id="UP000002358"/>
    </source>
</evidence>
<name>A0A7M7QM81_NASVI</name>
<dbReference type="InParanoid" id="A0A7M7QM81"/>
<feature type="compositionally biased region" description="Polar residues" evidence="1">
    <location>
        <begin position="95"/>
        <end position="120"/>
    </location>
</feature>
<protein>
    <submittedName>
        <fullName evidence="2">Uncharacterized protein</fullName>
    </submittedName>
</protein>
<sequence length="143" mass="16432">MAGRGKQWPRNYLNQNQQPFYVENDDDDDYVDDDDDYENEKVTLAGLLTEMSDIDKDMEVSTSSHPQTLYRPPPSSFSNNSKRIKNQSRAVLPFTATSSAVGSNNNSNRQLPLQQSYSYNDEQRHRQMLPFEDQKLQNNSSSS</sequence>
<evidence type="ECO:0000313" key="2">
    <source>
        <dbReference type="EnsemblMetazoa" id="XP_031787724"/>
    </source>
</evidence>
<reference evidence="2" key="1">
    <citation type="submission" date="2021-01" db="UniProtKB">
        <authorList>
            <consortium name="EnsemblMetazoa"/>
        </authorList>
    </citation>
    <scope>IDENTIFICATION</scope>
</reference>
<dbReference type="GeneID" id="116417655"/>
<dbReference type="AlphaFoldDB" id="A0A7M7QM81"/>
<dbReference type="Proteomes" id="UP000002358">
    <property type="component" value="Chromosome 5"/>
</dbReference>
<dbReference type="EnsemblMetazoa" id="XM_031931864">
    <property type="protein sequence ID" value="XP_031787724"/>
    <property type="gene ID" value="LOC116417655"/>
</dbReference>
<keyword evidence="3" id="KW-1185">Reference proteome</keyword>
<dbReference type="KEGG" id="nvi:116417655"/>
<evidence type="ECO:0000256" key="1">
    <source>
        <dbReference type="SAM" id="MobiDB-lite"/>
    </source>
</evidence>
<proteinExistence type="predicted"/>
<dbReference type="RefSeq" id="XP_031787724.1">
    <property type="nucleotide sequence ID" value="XM_031931864.1"/>
</dbReference>
<feature type="region of interest" description="Disordered" evidence="1">
    <location>
        <begin position="53"/>
        <end position="143"/>
    </location>
</feature>
<feature type="compositionally biased region" description="Acidic residues" evidence="1">
    <location>
        <begin position="23"/>
        <end position="36"/>
    </location>
</feature>
<feature type="region of interest" description="Disordered" evidence="1">
    <location>
        <begin position="1"/>
        <end position="36"/>
    </location>
</feature>